<dbReference type="AlphaFoldDB" id="A0A9J5YTM4"/>
<evidence type="ECO:0000313" key="6">
    <source>
        <dbReference type="Proteomes" id="UP000824120"/>
    </source>
</evidence>
<dbReference type="Gene3D" id="3.40.50.2000">
    <property type="entry name" value="Glycogen Phosphorylase B"/>
    <property type="match status" value="4"/>
</dbReference>
<dbReference type="EMBL" id="JACXVP010000006">
    <property type="protein sequence ID" value="KAG5603112.1"/>
    <property type="molecule type" value="Genomic_DNA"/>
</dbReference>
<evidence type="ECO:0000256" key="2">
    <source>
        <dbReference type="ARBA" id="ARBA00009995"/>
    </source>
</evidence>
<evidence type="ECO:0000256" key="3">
    <source>
        <dbReference type="ARBA" id="ARBA00022679"/>
    </source>
</evidence>
<dbReference type="GO" id="GO:0080044">
    <property type="term" value="F:quercetin 7-O-glucosyltransferase activity"/>
    <property type="evidence" value="ECO:0007669"/>
    <property type="project" value="TreeGrafter"/>
</dbReference>
<evidence type="ECO:0000313" key="5">
    <source>
        <dbReference type="EMBL" id="KAG5603112.1"/>
    </source>
</evidence>
<comment type="caution">
    <text evidence="5">The sequence shown here is derived from an EMBL/GenBank/DDBJ whole genome shotgun (WGS) entry which is preliminary data.</text>
</comment>
<keyword evidence="6" id="KW-1185">Reference proteome</keyword>
<dbReference type="PANTHER" id="PTHR11926:SF774">
    <property type="entry name" value="UDP-GLYCOSYLTRANSFERASE 85A1-RELATED"/>
    <property type="match status" value="1"/>
</dbReference>
<dbReference type="PROSITE" id="PS50891">
    <property type="entry name" value="LOB"/>
    <property type="match status" value="1"/>
</dbReference>
<protein>
    <recommendedName>
        <fullName evidence="4">LOB domain-containing protein</fullName>
    </recommendedName>
</protein>
<dbReference type="InterPro" id="IPR004883">
    <property type="entry name" value="LOB"/>
</dbReference>
<comment type="similarity">
    <text evidence="2">Belongs to the UDP-glycosyltransferase family.</text>
</comment>
<feature type="domain" description="LOB" evidence="4">
    <location>
        <begin position="6"/>
        <end position="107"/>
    </location>
</feature>
<dbReference type="Proteomes" id="UP000824120">
    <property type="component" value="Chromosome 6"/>
</dbReference>
<dbReference type="SUPFAM" id="SSF53756">
    <property type="entry name" value="UDP-Glycosyltransferase/glycogen phosphorylase"/>
    <property type="match status" value="2"/>
</dbReference>
<proteinExistence type="inferred from homology"/>
<gene>
    <name evidence="5" type="ORF">H5410_034482</name>
</gene>
<dbReference type="FunFam" id="3.40.50.2000:FF:000138">
    <property type="entry name" value="Glycosyltransferase"/>
    <property type="match status" value="2"/>
</dbReference>
<evidence type="ECO:0000259" key="4">
    <source>
        <dbReference type="PROSITE" id="PS50891"/>
    </source>
</evidence>
<dbReference type="Pfam" id="PF03195">
    <property type="entry name" value="LOB"/>
    <property type="match status" value="1"/>
</dbReference>
<dbReference type="InterPro" id="IPR002213">
    <property type="entry name" value="UDP_glucos_trans"/>
</dbReference>
<keyword evidence="3" id="KW-0808">Transferase</keyword>
<reference evidence="5 6" key="1">
    <citation type="submission" date="2020-09" db="EMBL/GenBank/DDBJ databases">
        <title>De no assembly of potato wild relative species, Solanum commersonii.</title>
        <authorList>
            <person name="Cho K."/>
        </authorList>
    </citation>
    <scope>NUCLEOTIDE SEQUENCE [LARGE SCALE GENOMIC DNA]</scope>
    <source>
        <strain evidence="5">LZ3.2</strain>
        <tissue evidence="5">Leaf</tissue>
    </source>
</reference>
<dbReference type="CDD" id="cd03784">
    <property type="entry name" value="GT1_Gtf-like"/>
    <property type="match status" value="2"/>
</dbReference>
<evidence type="ECO:0000256" key="1">
    <source>
        <dbReference type="ARBA" id="ARBA00005474"/>
    </source>
</evidence>
<dbReference type="PANTHER" id="PTHR11926">
    <property type="entry name" value="GLUCOSYL/GLUCURONOSYL TRANSFERASES"/>
    <property type="match status" value="1"/>
</dbReference>
<comment type="similarity">
    <text evidence="1">Belongs to the LOB domain-containing protein family.</text>
</comment>
<dbReference type="OrthoDB" id="5835829at2759"/>
<name>A0A9J5YTM4_SOLCO</name>
<accession>A0A9J5YTM4</accession>
<sequence>MGTGSSPCASCKLLRRRCAKDCIFAPYFPPDDPHKFAIVHKVFGASNISKMLQELPIQQRADAVSSLVYEANARVRDPVYGCVGAISFLQNQVSQLQMQLAVAQAEILCIQMQQEPVPCSLPTTLMEQELDKSPYGISNNNNNNSINNLQQYLSFASSSSAIMQDPVKRDNCHIVAMPYPGRGHINPMINFCKIIVTKYSNIFVTFIVTEEWLSLISSENLPENIKYATIPNVIPSEFDRANDFTAFFKATLTNMEGPVEKLIDALTMKPIVIVYDTYLSWVIRLGNRRNIPVASFFTMSATVFSIGYHMDLLAQNGHLRANLSGKMHEQVDYIPGIPSIRILDLPTPFYGKGQELLDVVMDIFSTVSKAQYLLFTSVYELESSVINALKQKFPIPVYSIGPAIPYFTCEKNPSSTTSIDEPEYIKWLNAQPNGSVLYISQGSFLSVSRDELDEIVAGVQDSGVRFFWVARDETVRFQKNGCSVGLVVPWCDQLKVLSHPSIGGFWSHCGWNSTKEAAFSGLPMLTFPIFWDQRTNSKQIAEDWKIGNRVKKHDQRSILREEISSLLKWSMDSGNEEVMETRRRAKEIQKICQCSTANGGSSEINIEAFIKNVLCHKYTMPYPGRGHINPMMNFCKIIVTKYPSIFITFIVTEEWYSLISSENLPENIKYATIPNVIPSEFGRAKDFVGFVKATLTKMEGPVEKLIDELMMKPSVIVYDTYLSWVVGLGNRRNIPVASFFTMSATMFSIGYHMDLLAQNAHLRGNLSGKMHEQVDYIPGIPSIRVLDLPISSYDGKGQELLDIVMDIFSTVSKAQYLLFTSVYELESSVINALKQKFPIPVYSIGPAIPYFTSEKNPSSTTSIDEPEYIKWLNAQPNGSVLYISQGSFLSVSRDELDEIIAGVHDSGVRFFWVARDETARFQKYGCSVGLVVPWCDQLKVLSHPSIGGFWSHCGWNSTKEAAFSGLPMLTFPIFWDQRTNSKQIVEDWKIGYRVKKHDQCSITREEISSLLKWFMDSGNEEVMETRRRTEEIQKICQFSTANGGSSEINIDAFIKDVLFHKYI</sequence>
<organism evidence="5 6">
    <name type="scientific">Solanum commersonii</name>
    <name type="common">Commerson's wild potato</name>
    <name type="synonym">Commerson's nightshade</name>
    <dbReference type="NCBI Taxonomy" id="4109"/>
    <lineage>
        <taxon>Eukaryota</taxon>
        <taxon>Viridiplantae</taxon>
        <taxon>Streptophyta</taxon>
        <taxon>Embryophyta</taxon>
        <taxon>Tracheophyta</taxon>
        <taxon>Spermatophyta</taxon>
        <taxon>Magnoliopsida</taxon>
        <taxon>eudicotyledons</taxon>
        <taxon>Gunneridae</taxon>
        <taxon>Pentapetalae</taxon>
        <taxon>asterids</taxon>
        <taxon>lamiids</taxon>
        <taxon>Solanales</taxon>
        <taxon>Solanaceae</taxon>
        <taxon>Solanoideae</taxon>
        <taxon>Solaneae</taxon>
        <taxon>Solanum</taxon>
    </lineage>
</organism>
<dbReference type="Pfam" id="PF00201">
    <property type="entry name" value="UDPGT"/>
    <property type="match status" value="2"/>
</dbReference>
<dbReference type="GO" id="GO:0080043">
    <property type="term" value="F:quercetin 3-O-glucosyltransferase activity"/>
    <property type="evidence" value="ECO:0007669"/>
    <property type="project" value="TreeGrafter"/>
</dbReference>